<dbReference type="InterPro" id="IPR050241">
    <property type="entry name" value="NAD-cap_RNA_hydrolase_NudC"/>
</dbReference>
<dbReference type="NCBIfam" id="NF001299">
    <property type="entry name" value="PRK00241.1"/>
    <property type="match status" value="1"/>
</dbReference>
<dbReference type="Pfam" id="PF00293">
    <property type="entry name" value="NUDIX"/>
    <property type="match status" value="1"/>
</dbReference>
<evidence type="ECO:0000256" key="3">
    <source>
        <dbReference type="ARBA" id="ARBA00009595"/>
    </source>
</evidence>
<dbReference type="PROSITE" id="PS00893">
    <property type="entry name" value="NUDIX_BOX"/>
    <property type="match status" value="1"/>
</dbReference>
<evidence type="ECO:0000256" key="2">
    <source>
        <dbReference type="ARBA" id="ARBA00001947"/>
    </source>
</evidence>
<dbReference type="InterPro" id="IPR015797">
    <property type="entry name" value="NUDIX_hydrolase-like_dom_sf"/>
</dbReference>
<organism evidence="11 12">
    <name type="scientific">Pontibacter silvestris</name>
    <dbReference type="NCBI Taxonomy" id="2305183"/>
    <lineage>
        <taxon>Bacteria</taxon>
        <taxon>Pseudomonadati</taxon>
        <taxon>Bacteroidota</taxon>
        <taxon>Cytophagia</taxon>
        <taxon>Cytophagales</taxon>
        <taxon>Hymenobacteraceae</taxon>
        <taxon>Pontibacter</taxon>
    </lineage>
</organism>
<comment type="cofactor">
    <cofactor evidence="1">
        <name>Mg(2+)</name>
        <dbReference type="ChEBI" id="CHEBI:18420"/>
    </cofactor>
</comment>
<dbReference type="Proteomes" id="UP001597369">
    <property type="component" value="Unassembled WGS sequence"/>
</dbReference>
<evidence type="ECO:0000256" key="4">
    <source>
        <dbReference type="ARBA" id="ARBA00012381"/>
    </source>
</evidence>
<dbReference type="PANTHER" id="PTHR42904:SF6">
    <property type="entry name" value="NAD-CAPPED RNA HYDROLASE NUDT12"/>
    <property type="match status" value="1"/>
</dbReference>
<dbReference type="GO" id="GO:0016787">
    <property type="term" value="F:hydrolase activity"/>
    <property type="evidence" value="ECO:0007669"/>
    <property type="project" value="UniProtKB-KW"/>
</dbReference>
<evidence type="ECO:0000256" key="9">
    <source>
        <dbReference type="ARBA" id="ARBA00023679"/>
    </source>
</evidence>
<dbReference type="InterPro" id="IPR049734">
    <property type="entry name" value="NudC-like_C"/>
</dbReference>
<name>A0ABW4X5C4_9BACT</name>
<dbReference type="Gene3D" id="3.90.79.20">
    <property type="match status" value="1"/>
</dbReference>
<dbReference type="PROSITE" id="PS51462">
    <property type="entry name" value="NUDIX"/>
    <property type="match status" value="1"/>
</dbReference>
<evidence type="ECO:0000256" key="6">
    <source>
        <dbReference type="ARBA" id="ARBA00022801"/>
    </source>
</evidence>
<keyword evidence="12" id="KW-1185">Reference proteome</keyword>
<evidence type="ECO:0000256" key="7">
    <source>
        <dbReference type="ARBA" id="ARBA00022842"/>
    </source>
</evidence>
<protein>
    <recommendedName>
        <fullName evidence="4">NAD(+) diphosphatase</fullName>
        <ecNumber evidence="4">3.6.1.22</ecNumber>
    </recommendedName>
</protein>
<comment type="caution">
    <text evidence="11">The sequence shown here is derived from an EMBL/GenBank/DDBJ whole genome shotgun (WGS) entry which is preliminary data.</text>
</comment>
<evidence type="ECO:0000256" key="8">
    <source>
        <dbReference type="ARBA" id="ARBA00023027"/>
    </source>
</evidence>
<comment type="similarity">
    <text evidence="3">Belongs to the Nudix hydrolase family. NudC subfamily.</text>
</comment>
<dbReference type="SUPFAM" id="SSF55811">
    <property type="entry name" value="Nudix"/>
    <property type="match status" value="1"/>
</dbReference>
<dbReference type="RefSeq" id="WP_229957280.1">
    <property type="nucleotide sequence ID" value="NZ_JAJJWI010000001.1"/>
</dbReference>
<dbReference type="InterPro" id="IPR015375">
    <property type="entry name" value="NADH_PPase-like_N"/>
</dbReference>
<dbReference type="PANTHER" id="PTHR42904">
    <property type="entry name" value="NUDIX HYDROLASE, NUDC SUBFAMILY"/>
    <property type="match status" value="1"/>
</dbReference>
<evidence type="ECO:0000259" key="10">
    <source>
        <dbReference type="PROSITE" id="PS51462"/>
    </source>
</evidence>
<proteinExistence type="inferred from homology"/>
<sequence length="313" mass="35413">MDNFFSGSTLDRLSEQRKNEELMQELWDRESSLFVVVSDAKSLLRQGNTEAVFLNHQQVKELAEIAKVRVLLGVEEGVAYFALGFEKQQEEIAPYLTDGAVLADLRTTAMLLPRPQSTLLAYARGIVHWNLRHSHCPECGNLTYSTEAGHVRACSNCCKRQFPRTDTAIIVLISEGDACLLGRQPQWPKGMYATVAGFLEPGEPLEEAVARETLEETGVELENIRYHSSQPWPFPASIMVGFTATARNRNIRVDSHELEDARWFTRDEIVDGLQNNSLILPPPVSIAYRLIRDWFNQDTNYNFAELLEGLAQR</sequence>
<keyword evidence="8" id="KW-0520">NAD</keyword>
<comment type="catalytic activity">
    <reaction evidence="9">
        <text>a 5'-end NAD(+)-phospho-ribonucleoside in mRNA + H2O = a 5'-end phospho-adenosine-phospho-ribonucleoside in mRNA + beta-nicotinamide D-ribonucleotide + 2 H(+)</text>
        <dbReference type="Rhea" id="RHEA:60876"/>
        <dbReference type="Rhea" id="RHEA-COMP:15698"/>
        <dbReference type="Rhea" id="RHEA-COMP:15719"/>
        <dbReference type="ChEBI" id="CHEBI:14649"/>
        <dbReference type="ChEBI" id="CHEBI:15377"/>
        <dbReference type="ChEBI" id="CHEBI:15378"/>
        <dbReference type="ChEBI" id="CHEBI:144029"/>
        <dbReference type="ChEBI" id="CHEBI:144051"/>
    </reaction>
    <physiologicalReaction direction="left-to-right" evidence="9">
        <dbReference type="Rhea" id="RHEA:60877"/>
    </physiologicalReaction>
</comment>
<evidence type="ECO:0000256" key="5">
    <source>
        <dbReference type="ARBA" id="ARBA00022723"/>
    </source>
</evidence>
<dbReference type="EMBL" id="JBHUHV010000058">
    <property type="protein sequence ID" value="MFD2069210.1"/>
    <property type="molecule type" value="Genomic_DNA"/>
</dbReference>
<comment type="cofactor">
    <cofactor evidence="2">
        <name>Zn(2+)</name>
        <dbReference type="ChEBI" id="CHEBI:29105"/>
    </cofactor>
</comment>
<dbReference type="CDD" id="cd03429">
    <property type="entry name" value="NUDIX_NADH_pyrophosphatase_Nudt13"/>
    <property type="match status" value="1"/>
</dbReference>
<evidence type="ECO:0000313" key="12">
    <source>
        <dbReference type="Proteomes" id="UP001597369"/>
    </source>
</evidence>
<dbReference type="EC" id="3.6.1.22" evidence="4"/>
<gene>
    <name evidence="11" type="primary">nudC</name>
    <name evidence="11" type="ORF">ACFSKU_20165</name>
</gene>
<accession>A0ABW4X5C4</accession>
<reference evidence="12" key="1">
    <citation type="journal article" date="2019" name="Int. J. Syst. Evol. Microbiol.">
        <title>The Global Catalogue of Microorganisms (GCM) 10K type strain sequencing project: providing services to taxonomists for standard genome sequencing and annotation.</title>
        <authorList>
            <consortium name="The Broad Institute Genomics Platform"/>
            <consortium name="The Broad Institute Genome Sequencing Center for Infectious Disease"/>
            <person name="Wu L."/>
            <person name="Ma J."/>
        </authorList>
    </citation>
    <scope>NUCLEOTIDE SEQUENCE [LARGE SCALE GENOMIC DNA]</scope>
    <source>
        <strain evidence="12">JCM 16545</strain>
    </source>
</reference>
<dbReference type="InterPro" id="IPR020084">
    <property type="entry name" value="NUDIX_hydrolase_CS"/>
</dbReference>
<dbReference type="InterPro" id="IPR000086">
    <property type="entry name" value="NUDIX_hydrolase_dom"/>
</dbReference>
<keyword evidence="5" id="KW-0479">Metal-binding</keyword>
<evidence type="ECO:0000256" key="1">
    <source>
        <dbReference type="ARBA" id="ARBA00001946"/>
    </source>
</evidence>
<keyword evidence="7" id="KW-0460">Magnesium</keyword>
<keyword evidence="6 11" id="KW-0378">Hydrolase</keyword>
<feature type="domain" description="Nudix hydrolase" evidence="10">
    <location>
        <begin position="163"/>
        <end position="286"/>
    </location>
</feature>
<evidence type="ECO:0000313" key="11">
    <source>
        <dbReference type="EMBL" id="MFD2069210.1"/>
    </source>
</evidence>
<dbReference type="Gene3D" id="3.90.79.10">
    <property type="entry name" value="Nucleoside Triphosphate Pyrophosphohydrolase"/>
    <property type="match status" value="1"/>
</dbReference>
<dbReference type="Pfam" id="PF09296">
    <property type="entry name" value="NUDIX-like"/>
    <property type="match status" value="1"/>
</dbReference>